<evidence type="ECO:0000256" key="3">
    <source>
        <dbReference type="ARBA" id="ARBA00022729"/>
    </source>
</evidence>
<dbReference type="GO" id="GO:0055085">
    <property type="term" value="P:transmembrane transport"/>
    <property type="evidence" value="ECO:0007669"/>
    <property type="project" value="InterPro"/>
</dbReference>
<organism evidence="5 6">
    <name type="scientific">Psychrobacillus psychrotolerans</name>
    <dbReference type="NCBI Taxonomy" id="126156"/>
    <lineage>
        <taxon>Bacteria</taxon>
        <taxon>Bacillati</taxon>
        <taxon>Bacillota</taxon>
        <taxon>Bacilli</taxon>
        <taxon>Bacillales</taxon>
        <taxon>Bacillaceae</taxon>
        <taxon>Psychrobacillus</taxon>
    </lineage>
</organism>
<comment type="similarity">
    <text evidence="1">Belongs to the bacterial solute-binding protein 7 family.</text>
</comment>
<keyword evidence="3 4" id="KW-0732">Signal</keyword>
<keyword evidence="5" id="KW-0675">Receptor</keyword>
<name>A0A1I6ABY2_9BACI</name>
<evidence type="ECO:0000256" key="4">
    <source>
        <dbReference type="SAM" id="SignalP"/>
    </source>
</evidence>
<dbReference type="PANTHER" id="PTHR33376:SF7">
    <property type="entry name" value="C4-DICARBOXYLATE-BINDING PROTEIN DCTB"/>
    <property type="match status" value="1"/>
</dbReference>
<evidence type="ECO:0000313" key="5">
    <source>
        <dbReference type="EMBL" id="SFQ66067.1"/>
    </source>
</evidence>
<dbReference type="PANTHER" id="PTHR33376">
    <property type="match status" value="1"/>
</dbReference>
<reference evidence="6" key="1">
    <citation type="submission" date="2016-10" db="EMBL/GenBank/DDBJ databases">
        <authorList>
            <person name="Varghese N."/>
            <person name="Submissions S."/>
        </authorList>
    </citation>
    <scope>NUCLEOTIDE SEQUENCE [LARGE SCALE GENOMIC DNA]</scope>
    <source>
        <strain evidence="6">DSM 11706</strain>
    </source>
</reference>
<dbReference type="NCBIfam" id="TIGR00787">
    <property type="entry name" value="dctP"/>
    <property type="match status" value="1"/>
</dbReference>
<keyword evidence="6" id="KW-1185">Reference proteome</keyword>
<proteinExistence type="inferred from homology"/>
<evidence type="ECO:0000313" key="6">
    <source>
        <dbReference type="Proteomes" id="UP000198734"/>
    </source>
</evidence>
<accession>A0A1I6ABY2</accession>
<evidence type="ECO:0000256" key="2">
    <source>
        <dbReference type="ARBA" id="ARBA00022448"/>
    </source>
</evidence>
<dbReference type="GO" id="GO:0030288">
    <property type="term" value="C:outer membrane-bounded periplasmic space"/>
    <property type="evidence" value="ECO:0007669"/>
    <property type="project" value="InterPro"/>
</dbReference>
<feature type="chain" id="PRO_5038465917" evidence="4">
    <location>
        <begin position="19"/>
        <end position="342"/>
    </location>
</feature>
<dbReference type="OrthoDB" id="9776801at2"/>
<sequence>MKKWGLFSLIFALLVLLAACGDESGNSEADTNSNSDDDTYVIKAGHAASEDHFAQGSFEKFKELVEEKSDGKIKVEIYPNGQLGGEREMVEAIQLGNLTMAAPSSAVLTSFASGMYLWDLPFLFEDAAMAHEVLDGEVGTEVLDSLSDVGIKGLGYWENGFRHLMNNTHEVSTIEGMKGLKIRTLESQQQIQMWNATGANATPIAFTELYSALQQGTVDAAESPLALMYAQKFQEVQKYLTLTGHLYSPWPVVISQKFFDDLPADLQQVVQDAVDETRTFNRQLSAEDEAKSLELLQEGGMEYVELTSEEKEKFKKAMEVVYPEIEKLVGEDLYKKLMDAVE</sequence>
<dbReference type="InterPro" id="IPR038404">
    <property type="entry name" value="TRAP_DctP_sf"/>
</dbReference>
<dbReference type="Proteomes" id="UP000198734">
    <property type="component" value="Unassembled WGS sequence"/>
</dbReference>
<dbReference type="STRING" id="126156.SAMN05421670_3246"/>
<gene>
    <name evidence="5" type="ORF">SAMN05421670_3246</name>
</gene>
<dbReference type="NCBIfam" id="NF037995">
    <property type="entry name" value="TRAP_S1"/>
    <property type="match status" value="1"/>
</dbReference>
<dbReference type="AlphaFoldDB" id="A0A1I6ABY2"/>
<dbReference type="Gene3D" id="3.40.190.170">
    <property type="entry name" value="Bacterial extracellular solute-binding protein, family 7"/>
    <property type="match status" value="1"/>
</dbReference>
<dbReference type="InterPro" id="IPR018389">
    <property type="entry name" value="DctP_fam"/>
</dbReference>
<dbReference type="EMBL" id="FOXU01000007">
    <property type="protein sequence ID" value="SFQ66067.1"/>
    <property type="molecule type" value="Genomic_DNA"/>
</dbReference>
<protein>
    <submittedName>
        <fullName evidence="5">Tripartite ATP-independent transporter solute receptor, DctP family</fullName>
    </submittedName>
</protein>
<evidence type="ECO:0000256" key="1">
    <source>
        <dbReference type="ARBA" id="ARBA00009023"/>
    </source>
</evidence>
<keyword evidence="2" id="KW-0813">Transport</keyword>
<dbReference type="InterPro" id="IPR004682">
    <property type="entry name" value="TRAP_DctP"/>
</dbReference>
<feature type="signal peptide" evidence="4">
    <location>
        <begin position="1"/>
        <end position="18"/>
    </location>
</feature>
<dbReference type="PIRSF" id="PIRSF006470">
    <property type="entry name" value="DctB"/>
    <property type="match status" value="1"/>
</dbReference>
<dbReference type="Pfam" id="PF03480">
    <property type="entry name" value="DctP"/>
    <property type="match status" value="1"/>
</dbReference>
<dbReference type="RefSeq" id="WP_093537908.1">
    <property type="nucleotide sequence ID" value="NZ_FOXU01000007.1"/>
</dbReference>
<dbReference type="PROSITE" id="PS51257">
    <property type="entry name" value="PROKAR_LIPOPROTEIN"/>
    <property type="match status" value="1"/>
</dbReference>